<evidence type="ECO:0000313" key="9">
    <source>
        <dbReference type="EMBL" id="KZC08008.1"/>
    </source>
</evidence>
<feature type="transmembrane region" description="Helical" evidence="7">
    <location>
        <begin position="88"/>
        <end position="108"/>
    </location>
</feature>
<evidence type="ECO:0000256" key="1">
    <source>
        <dbReference type="ARBA" id="ARBA00004141"/>
    </source>
</evidence>
<evidence type="ECO:0000313" key="10">
    <source>
        <dbReference type="Proteomes" id="UP000076502"/>
    </source>
</evidence>
<dbReference type="InterPro" id="IPR021980">
    <property type="entry name" value="PHTF1/2_N"/>
</dbReference>
<keyword evidence="2 7" id="KW-0812">Transmembrane</keyword>
<keyword evidence="9" id="KW-0238">DNA-binding</keyword>
<dbReference type="Pfam" id="PF12129">
    <property type="entry name" value="PHTF1-2_N"/>
    <property type="match status" value="1"/>
</dbReference>
<dbReference type="STRING" id="178035.A0A154P9V9"/>
<keyword evidence="4 7" id="KW-0472">Membrane</keyword>
<dbReference type="PANTHER" id="PTHR12680">
    <property type="entry name" value="PUTATIVE HOMEODOMAIN TRANSCRIPTION FACTOR PHTF"/>
    <property type="match status" value="1"/>
</dbReference>
<keyword evidence="3 7" id="KW-1133">Transmembrane helix</keyword>
<evidence type="ECO:0000256" key="5">
    <source>
        <dbReference type="ARBA" id="ARBA00023180"/>
    </source>
</evidence>
<evidence type="ECO:0000256" key="4">
    <source>
        <dbReference type="ARBA" id="ARBA00023136"/>
    </source>
</evidence>
<dbReference type="PANTHER" id="PTHR12680:SF6">
    <property type="entry name" value="PROTEIN PHTF"/>
    <property type="match status" value="1"/>
</dbReference>
<dbReference type="Proteomes" id="UP000076502">
    <property type="component" value="Unassembled WGS sequence"/>
</dbReference>
<organism evidence="9 10">
    <name type="scientific">Dufourea novaeangliae</name>
    <name type="common">Sweat bee</name>
    <dbReference type="NCBI Taxonomy" id="178035"/>
    <lineage>
        <taxon>Eukaryota</taxon>
        <taxon>Metazoa</taxon>
        <taxon>Ecdysozoa</taxon>
        <taxon>Arthropoda</taxon>
        <taxon>Hexapoda</taxon>
        <taxon>Insecta</taxon>
        <taxon>Pterygota</taxon>
        <taxon>Neoptera</taxon>
        <taxon>Endopterygota</taxon>
        <taxon>Hymenoptera</taxon>
        <taxon>Apocrita</taxon>
        <taxon>Aculeata</taxon>
        <taxon>Apoidea</taxon>
        <taxon>Anthophila</taxon>
        <taxon>Halictidae</taxon>
        <taxon>Rophitinae</taxon>
        <taxon>Dufourea</taxon>
    </lineage>
</organism>
<gene>
    <name evidence="9" type="ORF">WN55_09071</name>
</gene>
<keyword evidence="10" id="KW-1185">Reference proteome</keyword>
<evidence type="ECO:0000256" key="7">
    <source>
        <dbReference type="SAM" id="Phobius"/>
    </source>
</evidence>
<feature type="non-terminal residue" evidence="9">
    <location>
        <position position="257"/>
    </location>
</feature>
<feature type="domain" description="PHTF1/2 N-terminal" evidence="8">
    <location>
        <begin position="1"/>
        <end position="146"/>
    </location>
</feature>
<evidence type="ECO:0000256" key="2">
    <source>
        <dbReference type="ARBA" id="ARBA00022692"/>
    </source>
</evidence>
<dbReference type="GO" id="GO:0005783">
    <property type="term" value="C:endoplasmic reticulum"/>
    <property type="evidence" value="ECO:0007669"/>
    <property type="project" value="InterPro"/>
</dbReference>
<keyword evidence="9" id="KW-0371">Homeobox</keyword>
<name>A0A154P9V9_DUFNO</name>
<dbReference type="EMBL" id="KQ434839">
    <property type="protein sequence ID" value="KZC08008.1"/>
    <property type="molecule type" value="Genomic_DNA"/>
</dbReference>
<comment type="subcellular location">
    <subcellularLocation>
        <location evidence="1">Membrane</location>
        <topology evidence="1">Multi-pass membrane protein</topology>
    </subcellularLocation>
</comment>
<dbReference type="GO" id="GO:0003677">
    <property type="term" value="F:DNA binding"/>
    <property type="evidence" value="ECO:0007669"/>
    <property type="project" value="UniProtKB-KW"/>
</dbReference>
<sequence length="257" mass="29380">YQKKIGTYDKQQWEKTIEQHILGGFTHVPMRTAKLKTELIDVDLVRGSSFPKTKPKHGLSTVACLALQRLLFLPVYRRWWMQQTSSKIFTLFLLLYSLQLINMCIYFYQITKNNESDIVTMSEVLIPTIMMFILCIVHSHIVSTHSGPTITDGHSKQRVFRRSRHTRCRLGKSRTRQSLHDDGFESLNGNVSSDNDKGVARALVDKLQQKRGPLHESNDDSAGRQILLQPKFSALELPKLEDSSLKSEGEGFSKMVS</sequence>
<reference evidence="9 10" key="1">
    <citation type="submission" date="2015-07" db="EMBL/GenBank/DDBJ databases">
        <title>The genome of Dufourea novaeangliae.</title>
        <authorList>
            <person name="Pan H."/>
            <person name="Kapheim K."/>
        </authorList>
    </citation>
    <scope>NUCLEOTIDE SEQUENCE [LARGE SCALE GENOMIC DNA]</scope>
    <source>
        <strain evidence="9">0120121106</strain>
        <tissue evidence="9">Whole body</tissue>
    </source>
</reference>
<dbReference type="OrthoDB" id="10066656at2759"/>
<feature type="region of interest" description="Disordered" evidence="6">
    <location>
        <begin position="171"/>
        <end position="193"/>
    </location>
</feature>
<protein>
    <submittedName>
        <fullName evidence="9">Putative homeodomain transcription factor</fullName>
    </submittedName>
</protein>
<feature type="non-terminal residue" evidence="9">
    <location>
        <position position="1"/>
    </location>
</feature>
<dbReference type="InterPro" id="IPR039775">
    <property type="entry name" value="PHTF1/2"/>
</dbReference>
<evidence type="ECO:0000256" key="6">
    <source>
        <dbReference type="SAM" id="MobiDB-lite"/>
    </source>
</evidence>
<dbReference type="GO" id="GO:0016020">
    <property type="term" value="C:membrane"/>
    <property type="evidence" value="ECO:0007669"/>
    <property type="project" value="UniProtKB-SubCell"/>
</dbReference>
<keyword evidence="5" id="KW-0325">Glycoprotein</keyword>
<feature type="transmembrane region" description="Helical" evidence="7">
    <location>
        <begin position="120"/>
        <end position="137"/>
    </location>
</feature>
<evidence type="ECO:0000256" key="3">
    <source>
        <dbReference type="ARBA" id="ARBA00022989"/>
    </source>
</evidence>
<accession>A0A154P9V9</accession>
<evidence type="ECO:0000259" key="8">
    <source>
        <dbReference type="Pfam" id="PF12129"/>
    </source>
</evidence>
<proteinExistence type="predicted"/>
<dbReference type="AlphaFoldDB" id="A0A154P9V9"/>